<dbReference type="AlphaFoldDB" id="A0A6P4FFY3"/>
<feature type="domain" description="Fibrinogen C-terminal" evidence="1">
    <location>
        <begin position="20"/>
        <end position="240"/>
    </location>
</feature>
<evidence type="ECO:0000313" key="4">
    <source>
        <dbReference type="RefSeq" id="XP_016988847.1"/>
    </source>
</evidence>
<protein>
    <submittedName>
        <fullName evidence="4">Ficolin-1-like</fullName>
    </submittedName>
</protein>
<dbReference type="InterPro" id="IPR050373">
    <property type="entry name" value="Fibrinogen_C-term_domain"/>
</dbReference>
<reference evidence="4" key="2">
    <citation type="submission" date="2025-04" db="UniProtKB">
        <authorList>
            <consortium name="RefSeq"/>
        </authorList>
    </citation>
    <scope>IDENTIFICATION</scope>
</reference>
<keyword evidence="3" id="KW-1185">Reference proteome</keyword>
<dbReference type="SUPFAM" id="SSF56496">
    <property type="entry name" value="Fibrinogen C-terminal domain-like"/>
    <property type="match status" value="1"/>
</dbReference>
<dbReference type="Gene3D" id="3.90.215.10">
    <property type="entry name" value="Gamma Fibrinogen, chain A, domain 1"/>
    <property type="match status" value="1"/>
</dbReference>
<dbReference type="PROSITE" id="PS51406">
    <property type="entry name" value="FIBRINOGEN_C_2"/>
    <property type="match status" value="1"/>
</dbReference>
<evidence type="ECO:0000259" key="1">
    <source>
        <dbReference type="PROSITE" id="PS51406"/>
    </source>
</evidence>
<dbReference type="SMART" id="SM00186">
    <property type="entry name" value="FBG"/>
    <property type="match status" value="1"/>
</dbReference>
<accession>A0A6P4FFY3</accession>
<dbReference type="RefSeq" id="XP_016988847.1">
    <property type="nucleotide sequence ID" value="XM_017133358.1"/>
</dbReference>
<dbReference type="Proteomes" id="UP001652680">
    <property type="component" value="Unassembled WGS sequence"/>
</dbReference>
<evidence type="ECO:0000313" key="2">
    <source>
        <dbReference type="EnsemblMetazoa" id="XP_016988847.1"/>
    </source>
</evidence>
<dbReference type="InterPro" id="IPR002181">
    <property type="entry name" value="Fibrinogen_a/b/g_C_dom"/>
</dbReference>
<dbReference type="EnsemblMetazoa" id="XM_017133358.1">
    <property type="protein sequence ID" value="XP_016988847.1"/>
    <property type="gene ID" value="LOC108051300"/>
</dbReference>
<evidence type="ECO:0000313" key="3">
    <source>
        <dbReference type="Proteomes" id="UP001652680"/>
    </source>
</evidence>
<proteinExistence type="predicted"/>
<dbReference type="Pfam" id="PF00147">
    <property type="entry name" value="Fibrinogen_C"/>
    <property type="match status" value="1"/>
</dbReference>
<dbReference type="GO" id="GO:0005615">
    <property type="term" value="C:extracellular space"/>
    <property type="evidence" value="ECO:0007669"/>
    <property type="project" value="TreeGrafter"/>
</dbReference>
<dbReference type="OrthoDB" id="6145874at2759"/>
<organism evidence="4">
    <name type="scientific">Drosophila rhopaloa</name>
    <name type="common">Fruit fly</name>
    <dbReference type="NCBI Taxonomy" id="1041015"/>
    <lineage>
        <taxon>Eukaryota</taxon>
        <taxon>Metazoa</taxon>
        <taxon>Ecdysozoa</taxon>
        <taxon>Arthropoda</taxon>
        <taxon>Hexapoda</taxon>
        <taxon>Insecta</taxon>
        <taxon>Pterygota</taxon>
        <taxon>Neoptera</taxon>
        <taxon>Endopterygota</taxon>
        <taxon>Diptera</taxon>
        <taxon>Brachycera</taxon>
        <taxon>Muscomorpha</taxon>
        <taxon>Ephydroidea</taxon>
        <taxon>Drosophilidae</taxon>
        <taxon>Drosophila</taxon>
        <taxon>Sophophora</taxon>
    </lineage>
</organism>
<dbReference type="PANTHER" id="PTHR19143">
    <property type="entry name" value="FIBRINOGEN/TENASCIN/ANGIOPOEITIN"/>
    <property type="match status" value="1"/>
</dbReference>
<reference evidence="2" key="3">
    <citation type="submission" date="2025-05" db="UniProtKB">
        <authorList>
            <consortium name="EnsemblMetazoa"/>
        </authorList>
    </citation>
    <scope>IDENTIFICATION</scope>
</reference>
<reference evidence="3" key="1">
    <citation type="journal article" date="2021" name="Elife">
        <title>Highly contiguous assemblies of 101 drosophilid genomes.</title>
        <authorList>
            <person name="Kim B.Y."/>
            <person name="Wang J.R."/>
            <person name="Miller D.E."/>
            <person name="Barmina O."/>
            <person name="Delaney E."/>
            <person name="Thompson A."/>
            <person name="Comeault A.A."/>
            <person name="Peede D."/>
            <person name="D'Agostino E.R."/>
            <person name="Pelaez J."/>
            <person name="Aguilar J.M."/>
            <person name="Haji D."/>
            <person name="Matsunaga T."/>
            <person name="Armstrong E.E."/>
            <person name="Zych M."/>
            <person name="Ogawa Y."/>
            <person name="Stamenkovic-Radak M."/>
            <person name="Jelic M."/>
            <person name="Veselinovic M.S."/>
            <person name="Tanaskovic M."/>
            <person name="Eric P."/>
            <person name="Gao J.J."/>
            <person name="Katoh T.K."/>
            <person name="Toda M.J."/>
            <person name="Watabe H."/>
            <person name="Watada M."/>
            <person name="Davis J.S."/>
            <person name="Moyle L.C."/>
            <person name="Manoli G."/>
            <person name="Bertolini E."/>
            <person name="Kostal V."/>
            <person name="Hawley R.S."/>
            <person name="Takahashi A."/>
            <person name="Jones C.D."/>
            <person name="Price D.K."/>
            <person name="Whiteman N."/>
            <person name="Kopp A."/>
            <person name="Matute D.R."/>
            <person name="Petrov D.A."/>
        </authorList>
    </citation>
    <scope>NUCLEOTIDE SEQUENCE [LARGE SCALE GENOMIC DNA]</scope>
</reference>
<dbReference type="PANTHER" id="PTHR19143:SF327">
    <property type="entry name" value="FI21813P1-RELATED"/>
    <property type="match status" value="1"/>
</dbReference>
<name>A0A6P4FFY3_DRORH</name>
<dbReference type="InterPro" id="IPR036056">
    <property type="entry name" value="Fibrinogen-like_C"/>
</dbReference>
<sequence>MAQTIKDLESRVSHAHEELTDVTDQLLTCNGSDRCPSSSPRGIYKIKLPGITYFEVPCDEDGWMTIQRRIDGSQDFNRTWEDYKNGFGDVKGEFFLGLEKLHRLTDAGQYELNIRIGDVFGNTTSAHYSNFKIGSEEESYPLTDMFGQYKESPAGHALIYNIGKQFSTFDRDNDKSDINCAQKYGGGWWYDKCGISSLNAFYFKVGEFKKEGYGIHWGTWTKNAHKESLTFVEMRIRLKINTPSA</sequence>
<dbReference type="CDD" id="cd00087">
    <property type="entry name" value="FReD"/>
    <property type="match status" value="1"/>
</dbReference>
<gene>
    <name evidence="4" type="primary">LOC108051300</name>
    <name evidence="2" type="synonym">108051300</name>
</gene>
<dbReference type="GeneID" id="108051300"/>
<dbReference type="InterPro" id="IPR014716">
    <property type="entry name" value="Fibrinogen_a/b/g_C_1"/>
</dbReference>